<dbReference type="EMBL" id="RSCL01000012">
    <property type="protein sequence ID" value="RUT03787.1"/>
    <property type="molecule type" value="Genomic_DNA"/>
</dbReference>
<comment type="caution">
    <text evidence="1">The sequence shown here is derived from an EMBL/GenBank/DDBJ whole genome shotgun (WGS) entry which is preliminary data.</text>
</comment>
<keyword evidence="2" id="KW-1185">Reference proteome</keyword>
<dbReference type="RefSeq" id="WP_127083073.1">
    <property type="nucleotide sequence ID" value="NZ_RSCL01000012.1"/>
</dbReference>
<organism evidence="1 2">
    <name type="scientific">Dulcicalothrix desertica PCC 7102</name>
    <dbReference type="NCBI Taxonomy" id="232991"/>
    <lineage>
        <taxon>Bacteria</taxon>
        <taxon>Bacillati</taxon>
        <taxon>Cyanobacteriota</taxon>
        <taxon>Cyanophyceae</taxon>
        <taxon>Nostocales</taxon>
        <taxon>Calotrichaceae</taxon>
        <taxon>Dulcicalothrix</taxon>
    </lineage>
</organism>
<dbReference type="AlphaFoldDB" id="A0A3S1ALD2"/>
<sequence>MKKSPDVKSQHYAFVNKQTASELTGLSAETLKKYRLAGKLEKGIHWVEINCRVVRYNISLVLDWIQNHDENPQGHIKAIENYLASLPSSQKQTRCNR</sequence>
<accession>A0A3S1ALD2</accession>
<proteinExistence type="predicted"/>
<dbReference type="OrthoDB" id="467722at2"/>
<dbReference type="Proteomes" id="UP000271624">
    <property type="component" value="Unassembled WGS sequence"/>
</dbReference>
<reference evidence="1" key="2">
    <citation type="journal article" date="2019" name="Genome Biol. Evol.">
        <title>Day and night: Metabolic profiles and evolutionary relationships of six axenic non-marine cyanobacteria.</title>
        <authorList>
            <person name="Will S.E."/>
            <person name="Henke P."/>
            <person name="Boedeker C."/>
            <person name="Huang S."/>
            <person name="Brinkmann H."/>
            <person name="Rohde M."/>
            <person name="Jarek M."/>
            <person name="Friedl T."/>
            <person name="Seufert S."/>
            <person name="Schumacher M."/>
            <person name="Overmann J."/>
            <person name="Neumann-Schaal M."/>
            <person name="Petersen J."/>
        </authorList>
    </citation>
    <scope>NUCLEOTIDE SEQUENCE [LARGE SCALE GENOMIC DNA]</scope>
    <source>
        <strain evidence="1">PCC 7102</strain>
    </source>
</reference>
<evidence type="ECO:0000313" key="1">
    <source>
        <dbReference type="EMBL" id="RUT03787.1"/>
    </source>
</evidence>
<protein>
    <submittedName>
        <fullName evidence="1">Uncharacterized protein</fullName>
    </submittedName>
</protein>
<gene>
    <name evidence="1" type="ORF">DSM106972_047010</name>
</gene>
<reference evidence="1" key="1">
    <citation type="submission" date="2018-12" db="EMBL/GenBank/DDBJ databases">
        <authorList>
            <person name="Will S."/>
            <person name="Neumann-Schaal M."/>
            <person name="Henke P."/>
        </authorList>
    </citation>
    <scope>NUCLEOTIDE SEQUENCE</scope>
    <source>
        <strain evidence="1">PCC 7102</strain>
    </source>
</reference>
<evidence type="ECO:0000313" key="2">
    <source>
        <dbReference type="Proteomes" id="UP000271624"/>
    </source>
</evidence>
<name>A0A3S1ALD2_9CYAN</name>